<evidence type="ECO:0000256" key="1">
    <source>
        <dbReference type="SAM" id="SignalP"/>
    </source>
</evidence>
<dbReference type="EMBL" id="FOGU01000002">
    <property type="protein sequence ID" value="SER67383.1"/>
    <property type="molecule type" value="Genomic_DNA"/>
</dbReference>
<proteinExistence type="predicted"/>
<dbReference type="AlphaFoldDB" id="A0A1H9R612"/>
<accession>A0A1H9R612</accession>
<feature type="chain" id="PRO_5011503377" evidence="1">
    <location>
        <begin position="21"/>
        <end position="182"/>
    </location>
</feature>
<evidence type="ECO:0000313" key="2">
    <source>
        <dbReference type="EMBL" id="SER67383.1"/>
    </source>
</evidence>
<evidence type="ECO:0000313" key="3">
    <source>
        <dbReference type="Proteomes" id="UP000198885"/>
    </source>
</evidence>
<name>A0A1H9R612_9RHOB</name>
<feature type="signal peptide" evidence="1">
    <location>
        <begin position="1"/>
        <end position="20"/>
    </location>
</feature>
<sequence>MSRVAPLIAALALAAGPVAADDLARSLDAARTAYDAGDLQAALEELDNAREHIQTARAERLAAFLPAPRDGWERTVNLTPADPIGGIAVSGSYSDEGTAFTLTLVADSPLITGFAGMMRDAGLMTQMGQIRVIDEKVFIDNGGELTTVVGDRVLVQAGGATPTQMSHHLAAMDFDALSGFGS</sequence>
<dbReference type="Proteomes" id="UP000198885">
    <property type="component" value="Unassembled WGS sequence"/>
</dbReference>
<gene>
    <name evidence="2" type="ORF">SAMN04490244_102114</name>
</gene>
<dbReference type="STRING" id="641238.SAMN04490244_102114"/>
<keyword evidence="3" id="KW-1185">Reference proteome</keyword>
<reference evidence="2 3" key="1">
    <citation type="submission" date="2016-10" db="EMBL/GenBank/DDBJ databases">
        <authorList>
            <person name="de Groot N.N."/>
        </authorList>
    </citation>
    <scope>NUCLEOTIDE SEQUENCE [LARGE SCALE GENOMIC DNA]</scope>
    <source>
        <strain evidence="2 3">DSM 23042</strain>
    </source>
</reference>
<keyword evidence="1" id="KW-0732">Signal</keyword>
<protein>
    <submittedName>
        <fullName evidence="2">Uncharacterized protein</fullName>
    </submittedName>
</protein>
<organism evidence="2 3">
    <name type="scientific">Tranquillimonas rosea</name>
    <dbReference type="NCBI Taxonomy" id="641238"/>
    <lineage>
        <taxon>Bacteria</taxon>
        <taxon>Pseudomonadati</taxon>
        <taxon>Pseudomonadota</taxon>
        <taxon>Alphaproteobacteria</taxon>
        <taxon>Rhodobacterales</taxon>
        <taxon>Roseobacteraceae</taxon>
        <taxon>Tranquillimonas</taxon>
    </lineage>
</organism>
<dbReference type="RefSeq" id="WP_092688557.1">
    <property type="nucleotide sequence ID" value="NZ_FOGU01000002.1"/>
</dbReference>
<dbReference type="OrthoDB" id="7265885at2"/>